<evidence type="ECO:0000256" key="5">
    <source>
        <dbReference type="ARBA" id="ARBA00023004"/>
    </source>
</evidence>
<proteinExistence type="inferred from homology"/>
<feature type="domain" description="Ferric oxidoreductase" evidence="8">
    <location>
        <begin position="55"/>
        <end position="170"/>
    </location>
</feature>
<keyword evidence="7" id="KW-0249">Electron transport</keyword>
<keyword evidence="5 7" id="KW-0408">Iron</keyword>
<dbReference type="EMBL" id="JBHRSL010000004">
    <property type="protein sequence ID" value="MFC3051752.1"/>
    <property type="molecule type" value="Genomic_DNA"/>
</dbReference>
<dbReference type="InterPro" id="IPR013130">
    <property type="entry name" value="Fe3_Rdtase_TM_dom"/>
</dbReference>
<evidence type="ECO:0000259" key="8">
    <source>
        <dbReference type="Pfam" id="PF01794"/>
    </source>
</evidence>
<feature type="transmembrane region" description="Helical" evidence="7">
    <location>
        <begin position="58"/>
        <end position="75"/>
    </location>
</feature>
<dbReference type="Pfam" id="PF01794">
    <property type="entry name" value="Ferric_reduct"/>
    <property type="match status" value="1"/>
</dbReference>
<evidence type="ECO:0000256" key="4">
    <source>
        <dbReference type="ARBA" id="ARBA00022989"/>
    </source>
</evidence>
<evidence type="ECO:0000256" key="1">
    <source>
        <dbReference type="ARBA" id="ARBA00004141"/>
    </source>
</evidence>
<feature type="transmembrane region" description="Helical" evidence="7">
    <location>
        <begin position="186"/>
        <end position="206"/>
    </location>
</feature>
<keyword evidence="3 7" id="KW-0812">Transmembrane</keyword>
<keyword evidence="2 7" id="KW-0813">Transport</keyword>
<dbReference type="HAMAP" id="MF_01207">
    <property type="entry name" value="MsrQ"/>
    <property type="match status" value="1"/>
</dbReference>
<comment type="cofactor">
    <cofactor evidence="7">
        <name>heme b</name>
        <dbReference type="ChEBI" id="CHEBI:60344"/>
    </cofactor>
    <text evidence="7">Binds 1 heme b (iron(II)-protoporphyrin IX) group per subunit.</text>
</comment>
<evidence type="ECO:0000313" key="9">
    <source>
        <dbReference type="EMBL" id="MFC3051752.1"/>
    </source>
</evidence>
<keyword evidence="7" id="KW-1003">Cell membrane</keyword>
<dbReference type="RefSeq" id="WP_194215220.1">
    <property type="nucleotide sequence ID" value="NZ_CP061205.1"/>
</dbReference>
<evidence type="ECO:0000256" key="6">
    <source>
        <dbReference type="ARBA" id="ARBA00023136"/>
    </source>
</evidence>
<organism evidence="9 10">
    <name type="scientific">Kordiimonas pumila</name>
    <dbReference type="NCBI Taxonomy" id="2161677"/>
    <lineage>
        <taxon>Bacteria</taxon>
        <taxon>Pseudomonadati</taxon>
        <taxon>Pseudomonadota</taxon>
        <taxon>Alphaproteobacteria</taxon>
        <taxon>Kordiimonadales</taxon>
        <taxon>Kordiimonadaceae</taxon>
        <taxon>Kordiimonas</taxon>
    </lineage>
</organism>
<evidence type="ECO:0000313" key="10">
    <source>
        <dbReference type="Proteomes" id="UP001595444"/>
    </source>
</evidence>
<dbReference type="Proteomes" id="UP001595444">
    <property type="component" value="Unassembled WGS sequence"/>
</dbReference>
<comment type="similarity">
    <text evidence="7">Belongs to the MsrQ family.</text>
</comment>
<dbReference type="InterPro" id="IPR022837">
    <property type="entry name" value="MsrQ-like"/>
</dbReference>
<dbReference type="PANTHER" id="PTHR36964:SF1">
    <property type="entry name" value="PROTEIN-METHIONINE-SULFOXIDE REDUCTASE HEME-BINDING SUBUNIT MSRQ"/>
    <property type="match status" value="1"/>
</dbReference>
<feature type="transmembrane region" description="Helical" evidence="7">
    <location>
        <begin position="87"/>
        <end position="106"/>
    </location>
</feature>
<dbReference type="PANTHER" id="PTHR36964">
    <property type="entry name" value="PROTEIN-METHIONINE-SULFOXIDE REDUCTASE HEME-BINDING SUBUNIT MSRQ"/>
    <property type="match status" value="1"/>
</dbReference>
<comment type="subunit">
    <text evidence="7">Heterodimer of a catalytic subunit (MsrP) and a heme-binding subunit (MsrQ).</text>
</comment>
<feature type="transmembrane region" description="Helical" evidence="7">
    <location>
        <begin position="161"/>
        <end position="180"/>
    </location>
</feature>
<keyword evidence="6 7" id="KW-0472">Membrane</keyword>
<feature type="transmembrane region" description="Helical" evidence="7">
    <location>
        <begin position="122"/>
        <end position="140"/>
    </location>
</feature>
<keyword evidence="7" id="KW-0479">Metal-binding</keyword>
<keyword evidence="4 7" id="KW-1133">Transmembrane helix</keyword>
<keyword evidence="7" id="KW-0288">FMN</keyword>
<gene>
    <name evidence="7" type="primary">msrQ</name>
    <name evidence="9" type="ORF">ACFOKA_07540</name>
</gene>
<keyword evidence="7" id="KW-0285">Flavoprotein</keyword>
<keyword evidence="10" id="KW-1185">Reference proteome</keyword>
<sequence>MALFSQKNLRRYGKPFVFALFLIPAVWLIYNWVQAYAGAPHDLGFNPQETSNRFTGDWALRILLLSLALTPLSLLTGSPRWILFRRMTGLFAFFYVCLHITSYIWLDMQFDWSELWTDVVKRIYITVGFTALLCLLPLAITSTAGWVRRLGAKRWQKLHKLVYAVGVLAVIHFIMMRKGFQFEPLIYGAVLAGLMVFRLPMVKSWLRRRTQQKPINAGV</sequence>
<comment type="cofactor">
    <cofactor evidence="7">
        <name>FMN</name>
        <dbReference type="ChEBI" id="CHEBI:58210"/>
    </cofactor>
    <text evidence="7">Binds 1 FMN per subunit.</text>
</comment>
<comment type="function">
    <text evidence="7">Part of the MsrPQ system that repairs oxidized periplasmic proteins containing methionine sulfoxide residues (Met-O), using respiratory chain electrons. Thus protects these proteins from oxidative-stress damage caused by reactive species of oxygen and chlorine generated by the host defense mechanisms. MsrPQ is essential for the maintenance of envelope integrity under bleach stress, rescuing a wide series of structurally unrelated periplasmic proteins from methionine oxidation. MsrQ provides electrons for reduction to the reductase catalytic subunit MsrP, using the quinone pool of the respiratory chain.</text>
</comment>
<reference evidence="10" key="1">
    <citation type="journal article" date="2019" name="Int. J. Syst. Evol. Microbiol.">
        <title>The Global Catalogue of Microorganisms (GCM) 10K type strain sequencing project: providing services to taxonomists for standard genome sequencing and annotation.</title>
        <authorList>
            <consortium name="The Broad Institute Genomics Platform"/>
            <consortium name="The Broad Institute Genome Sequencing Center for Infectious Disease"/>
            <person name="Wu L."/>
            <person name="Ma J."/>
        </authorList>
    </citation>
    <scope>NUCLEOTIDE SEQUENCE [LARGE SCALE GENOMIC DNA]</scope>
    <source>
        <strain evidence="10">KCTC 62164</strain>
    </source>
</reference>
<keyword evidence="7" id="KW-0349">Heme</keyword>
<protein>
    <recommendedName>
        <fullName evidence="7">Protein-methionine-sulfoxide reductase heme-binding subunit MsrQ</fullName>
    </recommendedName>
    <alternativeName>
        <fullName evidence="7">Flavocytochrome MsrQ</fullName>
    </alternativeName>
</protein>
<evidence type="ECO:0000256" key="3">
    <source>
        <dbReference type="ARBA" id="ARBA00022692"/>
    </source>
</evidence>
<comment type="subcellular location">
    <subcellularLocation>
        <location evidence="7">Cell membrane</location>
        <topology evidence="7">Multi-pass membrane protein</topology>
    </subcellularLocation>
    <subcellularLocation>
        <location evidence="1">Membrane</location>
        <topology evidence="1">Multi-pass membrane protein</topology>
    </subcellularLocation>
</comment>
<comment type="caution">
    <text evidence="9">The sequence shown here is derived from an EMBL/GenBank/DDBJ whole genome shotgun (WGS) entry which is preliminary data.</text>
</comment>
<feature type="transmembrane region" description="Helical" evidence="7">
    <location>
        <begin position="12"/>
        <end position="33"/>
    </location>
</feature>
<name>A0ABV7D3N9_9PROT</name>
<accession>A0ABV7D3N9</accession>
<evidence type="ECO:0000256" key="2">
    <source>
        <dbReference type="ARBA" id="ARBA00022448"/>
    </source>
</evidence>
<evidence type="ECO:0000256" key="7">
    <source>
        <dbReference type="HAMAP-Rule" id="MF_01207"/>
    </source>
</evidence>